<keyword evidence="1" id="KW-1133">Transmembrane helix</keyword>
<evidence type="ECO:0000256" key="1">
    <source>
        <dbReference type="SAM" id="Phobius"/>
    </source>
</evidence>
<evidence type="ECO:0000313" key="4">
    <source>
        <dbReference type="Proteomes" id="UP000261540"/>
    </source>
</evidence>
<dbReference type="STRING" id="1676925.ENSPKIP00000001503"/>
<organism evidence="3 4">
    <name type="scientific">Paramormyrops kingsleyae</name>
    <dbReference type="NCBI Taxonomy" id="1676925"/>
    <lineage>
        <taxon>Eukaryota</taxon>
        <taxon>Metazoa</taxon>
        <taxon>Chordata</taxon>
        <taxon>Craniata</taxon>
        <taxon>Vertebrata</taxon>
        <taxon>Euteleostomi</taxon>
        <taxon>Actinopterygii</taxon>
        <taxon>Neopterygii</taxon>
        <taxon>Teleostei</taxon>
        <taxon>Osteoglossocephala</taxon>
        <taxon>Osteoglossomorpha</taxon>
        <taxon>Osteoglossiformes</taxon>
        <taxon>Mormyridae</taxon>
        <taxon>Paramormyrops</taxon>
    </lineage>
</organism>
<keyword evidence="1" id="KW-0472">Membrane</keyword>
<dbReference type="PANTHER" id="PTHR14550:SF2">
    <property type="entry name" value="TRANSMEMBRANE PROTEIN 109"/>
    <property type="match status" value="1"/>
</dbReference>
<keyword evidence="2" id="KW-0732">Signal</keyword>
<name>A0A3B3Q5R7_9TELE</name>
<dbReference type="GO" id="GO:0042771">
    <property type="term" value="P:intrinsic apoptotic signaling pathway in response to DNA damage by p53 class mediator"/>
    <property type="evidence" value="ECO:0007669"/>
    <property type="project" value="TreeGrafter"/>
</dbReference>
<dbReference type="Pfam" id="PF14965">
    <property type="entry name" value="BRI3BP"/>
    <property type="match status" value="1"/>
</dbReference>
<evidence type="ECO:0000256" key="2">
    <source>
        <dbReference type="SAM" id="SignalP"/>
    </source>
</evidence>
<feature type="transmembrane region" description="Helical" evidence="1">
    <location>
        <begin position="172"/>
        <end position="189"/>
    </location>
</feature>
<dbReference type="AlphaFoldDB" id="A0A3B3Q5R7"/>
<dbReference type="KEGG" id="pki:111836287"/>
<sequence length="248" mass="26679">MAVRGICKVRLALLALAVITLSGVVPPCTADVGASQTPNELLAGLRLVLDEACGKAHQLLVSVVGSRVIDTTTENAKLCLHSLFDQEKLEALLEYFKVAVGVLSTGAASGLNVIAVYVSEILSATGVSVKLPFPHFTAEGIAFVAQWALLAVIGYWVFSLVLHLVLCLLRRVLWLLKLSIALWLFVVIVSDTSANTNTTAWRLSALVFACALLGLARVGSEQDKSSNLERRVKGLEGSMKRIERNLKQ</sequence>
<dbReference type="InterPro" id="IPR039492">
    <property type="entry name" value="TMEM109"/>
</dbReference>
<proteinExistence type="predicted"/>
<evidence type="ECO:0000313" key="3">
    <source>
        <dbReference type="Ensembl" id="ENSPKIP00000001503.1"/>
    </source>
</evidence>
<feature type="chain" id="PRO_5017288406" evidence="2">
    <location>
        <begin position="31"/>
        <end position="248"/>
    </location>
</feature>
<keyword evidence="4" id="KW-1185">Reference proteome</keyword>
<dbReference type="GeneTree" id="ENSGT00510000052596"/>
<dbReference type="OrthoDB" id="8948833at2759"/>
<dbReference type="Proteomes" id="UP000261540">
    <property type="component" value="Unplaced"/>
</dbReference>
<feature type="signal peptide" evidence="2">
    <location>
        <begin position="1"/>
        <end position="30"/>
    </location>
</feature>
<protein>
    <submittedName>
        <fullName evidence="3">Si:dkey-74k8.3</fullName>
    </submittedName>
</protein>
<dbReference type="GO" id="GO:0071480">
    <property type="term" value="P:cellular response to gamma radiation"/>
    <property type="evidence" value="ECO:0007669"/>
    <property type="project" value="InterPro"/>
</dbReference>
<reference evidence="3" key="2">
    <citation type="submission" date="2025-09" db="UniProtKB">
        <authorList>
            <consortium name="Ensembl"/>
        </authorList>
    </citation>
    <scope>IDENTIFICATION</scope>
</reference>
<accession>A0A3B3Q5R7</accession>
<feature type="transmembrane region" description="Helical" evidence="1">
    <location>
        <begin position="201"/>
        <end position="220"/>
    </location>
</feature>
<dbReference type="Ensembl" id="ENSPKIT00000025423.1">
    <property type="protein sequence ID" value="ENSPKIP00000001503.1"/>
    <property type="gene ID" value="ENSPKIG00000019768.1"/>
</dbReference>
<reference evidence="3" key="1">
    <citation type="submission" date="2025-08" db="UniProtKB">
        <authorList>
            <consortium name="Ensembl"/>
        </authorList>
    </citation>
    <scope>IDENTIFICATION</scope>
</reference>
<keyword evidence="1" id="KW-0812">Transmembrane</keyword>
<feature type="transmembrane region" description="Helical" evidence="1">
    <location>
        <begin position="141"/>
        <end position="165"/>
    </location>
</feature>
<dbReference type="PANTHER" id="PTHR14550">
    <property type="entry name" value="TRANSMEMBRANE PROTEIN 109"/>
    <property type="match status" value="1"/>
</dbReference>